<gene>
    <name evidence="7" type="ORF">LCGC14_1538540</name>
</gene>
<dbReference type="InterPro" id="IPR002052">
    <property type="entry name" value="DNA_methylase_N6_adenine_CS"/>
</dbReference>
<name>A0A0F9IU01_9ZZZZ</name>
<evidence type="ECO:0000313" key="7">
    <source>
        <dbReference type="EMBL" id="KKM60768.1"/>
    </source>
</evidence>
<evidence type="ECO:0000259" key="5">
    <source>
        <dbReference type="Pfam" id="PF05175"/>
    </source>
</evidence>
<dbReference type="HAMAP" id="MF_01862">
    <property type="entry name" value="16SrRNA_methyltr_C"/>
    <property type="match status" value="1"/>
</dbReference>
<dbReference type="PROSITE" id="PS00092">
    <property type="entry name" value="N6_MTASE"/>
    <property type="match status" value="1"/>
</dbReference>
<dbReference type="Pfam" id="PF05175">
    <property type="entry name" value="MTS"/>
    <property type="match status" value="1"/>
</dbReference>
<dbReference type="PANTHER" id="PTHR47816">
    <property type="entry name" value="RIBOSOMAL RNA SMALL SUBUNIT METHYLTRANSFERASE C"/>
    <property type="match status" value="1"/>
</dbReference>
<feature type="domain" description="Methyltransferase small" evidence="5">
    <location>
        <begin position="175"/>
        <end position="340"/>
    </location>
</feature>
<dbReference type="SUPFAM" id="SSF53335">
    <property type="entry name" value="S-adenosyl-L-methionine-dependent methyltransferases"/>
    <property type="match status" value="1"/>
</dbReference>
<reference evidence="7" key="1">
    <citation type="journal article" date="2015" name="Nature">
        <title>Complex archaea that bridge the gap between prokaryotes and eukaryotes.</title>
        <authorList>
            <person name="Spang A."/>
            <person name="Saw J.H."/>
            <person name="Jorgensen S.L."/>
            <person name="Zaremba-Niedzwiedzka K."/>
            <person name="Martijn J."/>
            <person name="Lind A.E."/>
            <person name="van Eijk R."/>
            <person name="Schleper C."/>
            <person name="Guy L."/>
            <person name="Ettema T.J."/>
        </authorList>
    </citation>
    <scope>NUCLEOTIDE SEQUENCE</scope>
</reference>
<dbReference type="CDD" id="cd02440">
    <property type="entry name" value="AdoMet_MTases"/>
    <property type="match status" value="1"/>
</dbReference>
<keyword evidence="4" id="KW-0808">Transferase</keyword>
<keyword evidence="1" id="KW-0963">Cytoplasm</keyword>
<evidence type="ECO:0000256" key="3">
    <source>
        <dbReference type="ARBA" id="ARBA00022603"/>
    </source>
</evidence>
<evidence type="ECO:0000256" key="2">
    <source>
        <dbReference type="ARBA" id="ARBA00022552"/>
    </source>
</evidence>
<dbReference type="AlphaFoldDB" id="A0A0F9IU01"/>
<dbReference type="GO" id="GO:0003676">
    <property type="term" value="F:nucleic acid binding"/>
    <property type="evidence" value="ECO:0007669"/>
    <property type="project" value="InterPro"/>
</dbReference>
<sequence>MSVLTNPSLLLLRNSEALTGKSILVVNFVQDGFLTELKKLNPQSKVTAFSYNHANGEFAKNSKDVEIHVNHTIPGNGYDLVILYYPKSKPELLMALDNIRAAITDDAELLVVGENKSGVKSIEKQLAGKAEFSNKIDSAKHCVLYSFAEITQHPNFDITTYHKKFVVNVADTEFTAISVPGVFNHGSLDMGTKVLLENAPTIKQGRVLDFGCGAGLIATFLGLHNPSLEFVCSDVSALATYATQQTLKLNSIKGEAILSDGLKSITGKFDLIISNPPFHTGIATDYTVAETFLANAKQHLTKAGKLNIVANSFLKYPPILETQFESYQTVFKNNKFAVYSS</sequence>
<dbReference type="InterPro" id="IPR007848">
    <property type="entry name" value="Small_mtfrase_dom"/>
</dbReference>
<protein>
    <recommendedName>
        <fullName evidence="8">Methyltransferase small domain-containing protein</fullName>
    </recommendedName>
</protein>
<dbReference type="InterPro" id="IPR029063">
    <property type="entry name" value="SAM-dependent_MTases_sf"/>
</dbReference>
<dbReference type="Gene3D" id="3.40.50.150">
    <property type="entry name" value="Vaccinia Virus protein VP39"/>
    <property type="match status" value="2"/>
</dbReference>
<proteinExistence type="inferred from homology"/>
<dbReference type="Pfam" id="PF08468">
    <property type="entry name" value="MTS_N"/>
    <property type="match status" value="1"/>
</dbReference>
<keyword evidence="2" id="KW-0698">rRNA processing</keyword>
<dbReference type="InterPro" id="IPR046977">
    <property type="entry name" value="RsmC/RlmG"/>
</dbReference>
<feature type="domain" description="Methyltransferase small N-terminal" evidence="6">
    <location>
        <begin position="8"/>
        <end position="164"/>
    </location>
</feature>
<dbReference type="EMBL" id="LAZR01011614">
    <property type="protein sequence ID" value="KKM60768.1"/>
    <property type="molecule type" value="Genomic_DNA"/>
</dbReference>
<organism evidence="7">
    <name type="scientific">marine sediment metagenome</name>
    <dbReference type="NCBI Taxonomy" id="412755"/>
    <lineage>
        <taxon>unclassified sequences</taxon>
        <taxon>metagenomes</taxon>
        <taxon>ecological metagenomes</taxon>
    </lineage>
</organism>
<dbReference type="GO" id="GO:0008990">
    <property type="term" value="F:rRNA (guanine-N2-)-methyltransferase activity"/>
    <property type="evidence" value="ECO:0007669"/>
    <property type="project" value="InterPro"/>
</dbReference>
<evidence type="ECO:0000256" key="1">
    <source>
        <dbReference type="ARBA" id="ARBA00022490"/>
    </source>
</evidence>
<comment type="caution">
    <text evidence="7">The sequence shown here is derived from an EMBL/GenBank/DDBJ whole genome shotgun (WGS) entry which is preliminary data.</text>
</comment>
<accession>A0A0F9IU01</accession>
<dbReference type="InterPro" id="IPR013675">
    <property type="entry name" value="Mtase_sm_N"/>
</dbReference>
<evidence type="ECO:0000259" key="6">
    <source>
        <dbReference type="Pfam" id="PF08468"/>
    </source>
</evidence>
<evidence type="ECO:0008006" key="8">
    <source>
        <dbReference type="Google" id="ProtNLM"/>
    </source>
</evidence>
<evidence type="ECO:0000256" key="4">
    <source>
        <dbReference type="ARBA" id="ARBA00022679"/>
    </source>
</evidence>
<keyword evidence="3" id="KW-0489">Methyltransferase</keyword>
<dbReference type="InterPro" id="IPR023543">
    <property type="entry name" value="rRNA_ssu_MeTfrase_C"/>
</dbReference>
<dbReference type="PANTHER" id="PTHR47816:SF4">
    <property type="entry name" value="RIBOSOMAL RNA SMALL SUBUNIT METHYLTRANSFERASE C"/>
    <property type="match status" value="1"/>
</dbReference>